<dbReference type="Proteomes" id="UP001548713">
    <property type="component" value="Unassembled WGS sequence"/>
</dbReference>
<dbReference type="PANTHER" id="PTHR48277">
    <property type="entry name" value="MITOCHONDRIAL RIBOSOMAL PROTEIN S5"/>
    <property type="match status" value="1"/>
</dbReference>
<keyword evidence="5 8" id="KW-0689">Ribosomal protein</keyword>
<evidence type="ECO:0000256" key="4">
    <source>
        <dbReference type="ARBA" id="ARBA00022884"/>
    </source>
</evidence>
<dbReference type="InterPro" id="IPR014721">
    <property type="entry name" value="Ribsml_uS5_D2-typ_fold_subgr"/>
</dbReference>
<evidence type="ECO:0000256" key="3">
    <source>
        <dbReference type="ARBA" id="ARBA00022730"/>
    </source>
</evidence>
<protein>
    <recommendedName>
        <fullName evidence="7 8">Small ribosomal subunit protein uS5</fullName>
    </recommendedName>
</protein>
<evidence type="ECO:0000256" key="1">
    <source>
        <dbReference type="ARBA" id="ARBA00003093"/>
    </source>
</evidence>
<proteinExistence type="inferred from homology"/>
<dbReference type="RefSeq" id="WP_353985270.1">
    <property type="nucleotide sequence ID" value="NZ_JBEWLY010000023.1"/>
</dbReference>
<comment type="domain">
    <text evidence="8">The N-terminal domain interacts with the head of the 30S subunit; the C-terminal domain interacts with the body and contacts protein S4. The interaction surface between S4 and S5 is involved in control of translational fidelity.</text>
</comment>
<dbReference type="GO" id="GO:0005840">
    <property type="term" value="C:ribosome"/>
    <property type="evidence" value="ECO:0007669"/>
    <property type="project" value="UniProtKB-KW"/>
</dbReference>
<comment type="caution">
    <text evidence="12">The sequence shown here is derived from an EMBL/GenBank/DDBJ whole genome shotgun (WGS) entry which is preliminary data.</text>
</comment>
<keyword evidence="6 8" id="KW-0687">Ribonucleoprotein</keyword>
<dbReference type="InterPro" id="IPR000851">
    <property type="entry name" value="Ribosomal_uS5"/>
</dbReference>
<evidence type="ECO:0000256" key="5">
    <source>
        <dbReference type="ARBA" id="ARBA00022980"/>
    </source>
</evidence>
<dbReference type="PROSITE" id="PS00585">
    <property type="entry name" value="RIBOSOMAL_S5"/>
    <property type="match status" value="1"/>
</dbReference>
<dbReference type="SUPFAM" id="SSF54211">
    <property type="entry name" value="Ribosomal protein S5 domain 2-like"/>
    <property type="match status" value="1"/>
</dbReference>
<comment type="subunit">
    <text evidence="8">Part of the 30S ribosomal subunit. Contacts proteins S4 and S8.</text>
</comment>
<comment type="function">
    <text evidence="8">With S4 and S12 plays an important role in translational accuracy.</text>
</comment>
<dbReference type="InterPro" id="IPR005324">
    <property type="entry name" value="Ribosomal_uS5_C"/>
</dbReference>
<dbReference type="InterPro" id="IPR020568">
    <property type="entry name" value="Ribosomal_Su5_D2-typ_SF"/>
</dbReference>
<dbReference type="Gene3D" id="3.30.230.10">
    <property type="match status" value="1"/>
</dbReference>
<evidence type="ECO:0000256" key="10">
    <source>
        <dbReference type="SAM" id="MobiDB-lite"/>
    </source>
</evidence>
<evidence type="ECO:0000256" key="6">
    <source>
        <dbReference type="ARBA" id="ARBA00023274"/>
    </source>
</evidence>
<accession>A0ABV2D4H6</accession>
<evidence type="ECO:0000256" key="7">
    <source>
        <dbReference type="ARBA" id="ARBA00035255"/>
    </source>
</evidence>
<feature type="compositionally biased region" description="Basic and acidic residues" evidence="10">
    <location>
        <begin position="62"/>
        <end position="78"/>
    </location>
</feature>
<dbReference type="Gene3D" id="3.30.160.20">
    <property type="match status" value="1"/>
</dbReference>
<gene>
    <name evidence="8 12" type="primary">rpsE</name>
    <name evidence="12" type="ORF">ABVV53_15150</name>
</gene>
<dbReference type="SUPFAM" id="SSF54768">
    <property type="entry name" value="dsRNA-binding domain-like"/>
    <property type="match status" value="1"/>
</dbReference>
<evidence type="ECO:0000313" key="13">
    <source>
        <dbReference type="Proteomes" id="UP001548713"/>
    </source>
</evidence>
<dbReference type="PROSITE" id="PS50881">
    <property type="entry name" value="S5_DSRBD"/>
    <property type="match status" value="1"/>
</dbReference>
<feature type="compositionally biased region" description="Gly residues" evidence="10">
    <location>
        <begin position="30"/>
        <end position="47"/>
    </location>
</feature>
<evidence type="ECO:0000256" key="9">
    <source>
        <dbReference type="RuleBase" id="RU003823"/>
    </source>
</evidence>
<keyword evidence="13" id="KW-1185">Reference proteome</keyword>
<keyword evidence="4 8" id="KW-0694">RNA-binding</keyword>
<dbReference type="HAMAP" id="MF_01307_B">
    <property type="entry name" value="Ribosomal_uS5_B"/>
    <property type="match status" value="1"/>
</dbReference>
<keyword evidence="3 8" id="KW-0699">rRNA-binding</keyword>
<dbReference type="Pfam" id="PF00333">
    <property type="entry name" value="Ribosomal_S5"/>
    <property type="match status" value="1"/>
</dbReference>
<organism evidence="12 13">
    <name type="scientific">Novosphingobium kalidii</name>
    <dbReference type="NCBI Taxonomy" id="3230299"/>
    <lineage>
        <taxon>Bacteria</taxon>
        <taxon>Pseudomonadati</taxon>
        <taxon>Pseudomonadota</taxon>
        <taxon>Alphaproteobacteria</taxon>
        <taxon>Sphingomonadales</taxon>
        <taxon>Sphingomonadaceae</taxon>
        <taxon>Novosphingobium</taxon>
    </lineage>
</organism>
<evidence type="ECO:0000256" key="2">
    <source>
        <dbReference type="ARBA" id="ARBA00008945"/>
    </source>
</evidence>
<sequence>MADENNNEQPIAAEHPQTGEPVAVEARESGFGGGQGGGQGGRGGNRGGRGRGGDNRGGGRGGNDRGGRRDDRRGRGGDDDGGEELIEKLVHINRVSKTVKGGKRFGFAALVVVGDGKGRVGFGHSKAREVPEAITKATASAKKKMVRVPLKEGRTLHHDGRGHFGAGKVNVRTAPAGTGIIAGGPMRAVFESLGVADVVTKSVGTSNPYNMIRATFDALTNQTSPKSVAQRRGKKVADLLGRGGANEAEAEAAAEAIVE</sequence>
<feature type="region of interest" description="Disordered" evidence="10">
    <location>
        <begin position="1"/>
        <end position="82"/>
    </location>
</feature>
<comment type="function">
    <text evidence="1 8">Located at the back of the 30S subunit body where it stabilizes the conformation of the head with respect to the body.</text>
</comment>
<dbReference type="InterPro" id="IPR005712">
    <property type="entry name" value="Ribosomal_uS5_bac-type"/>
</dbReference>
<feature type="domain" description="S5 DRBM" evidence="11">
    <location>
        <begin position="85"/>
        <end position="148"/>
    </location>
</feature>
<comment type="similarity">
    <text evidence="2 8 9">Belongs to the universal ribosomal protein uS5 family.</text>
</comment>
<dbReference type="Pfam" id="PF03719">
    <property type="entry name" value="Ribosomal_S5_C"/>
    <property type="match status" value="1"/>
</dbReference>
<evidence type="ECO:0000259" key="11">
    <source>
        <dbReference type="PROSITE" id="PS50881"/>
    </source>
</evidence>
<dbReference type="InterPro" id="IPR018192">
    <property type="entry name" value="Ribosomal_uS5_N_CS"/>
</dbReference>
<dbReference type="NCBIfam" id="TIGR01021">
    <property type="entry name" value="rpsE_bact"/>
    <property type="match status" value="1"/>
</dbReference>
<dbReference type="EMBL" id="JBEWLY010000023">
    <property type="protein sequence ID" value="MET1756781.1"/>
    <property type="molecule type" value="Genomic_DNA"/>
</dbReference>
<dbReference type="PANTHER" id="PTHR48277:SF1">
    <property type="entry name" value="MITOCHONDRIAL RIBOSOMAL PROTEIN S5"/>
    <property type="match status" value="1"/>
</dbReference>
<dbReference type="InterPro" id="IPR013810">
    <property type="entry name" value="Ribosomal_uS5_N"/>
</dbReference>
<evidence type="ECO:0000256" key="8">
    <source>
        <dbReference type="HAMAP-Rule" id="MF_01307"/>
    </source>
</evidence>
<evidence type="ECO:0000313" key="12">
    <source>
        <dbReference type="EMBL" id="MET1756781.1"/>
    </source>
</evidence>
<name>A0ABV2D4H6_9SPHN</name>
<reference evidence="12 13" key="1">
    <citation type="submission" date="2024-07" db="EMBL/GenBank/DDBJ databases">
        <title>Novosphingobium kalidii RD2P27.</title>
        <authorList>
            <person name="Sun J.-Q."/>
        </authorList>
    </citation>
    <scope>NUCLEOTIDE SEQUENCE [LARGE SCALE GENOMIC DNA]</scope>
    <source>
        <strain evidence="12 13">RD2P27</strain>
    </source>
</reference>